<keyword evidence="3" id="KW-1185">Reference proteome</keyword>
<organism evidence="2 3">
    <name type="scientific">Taxus chinensis</name>
    <name type="common">Chinese yew</name>
    <name type="synonym">Taxus wallichiana var. chinensis</name>
    <dbReference type="NCBI Taxonomy" id="29808"/>
    <lineage>
        <taxon>Eukaryota</taxon>
        <taxon>Viridiplantae</taxon>
        <taxon>Streptophyta</taxon>
        <taxon>Embryophyta</taxon>
        <taxon>Tracheophyta</taxon>
        <taxon>Spermatophyta</taxon>
        <taxon>Pinopsida</taxon>
        <taxon>Pinidae</taxon>
        <taxon>Conifers II</taxon>
        <taxon>Cupressales</taxon>
        <taxon>Taxaceae</taxon>
        <taxon>Taxus</taxon>
    </lineage>
</organism>
<evidence type="ECO:0000256" key="1">
    <source>
        <dbReference type="SAM" id="MobiDB-lite"/>
    </source>
</evidence>
<dbReference type="AlphaFoldDB" id="A0AA38C3Q1"/>
<evidence type="ECO:0000313" key="3">
    <source>
        <dbReference type="Proteomes" id="UP000824469"/>
    </source>
</evidence>
<proteinExistence type="predicted"/>
<protein>
    <submittedName>
        <fullName evidence="2">Uncharacterized protein</fullName>
    </submittedName>
</protein>
<gene>
    <name evidence="2" type="ORF">KI387_041291</name>
</gene>
<comment type="caution">
    <text evidence="2">The sequence shown here is derived from an EMBL/GenBank/DDBJ whole genome shotgun (WGS) entry which is preliminary data.</text>
</comment>
<feature type="non-terminal residue" evidence="2">
    <location>
        <position position="1"/>
    </location>
</feature>
<accession>A0AA38C3Q1</accession>
<reference evidence="2 3" key="1">
    <citation type="journal article" date="2021" name="Nat. Plants">
        <title>The Taxus genome provides insights into paclitaxel biosynthesis.</title>
        <authorList>
            <person name="Xiong X."/>
            <person name="Gou J."/>
            <person name="Liao Q."/>
            <person name="Li Y."/>
            <person name="Zhou Q."/>
            <person name="Bi G."/>
            <person name="Li C."/>
            <person name="Du R."/>
            <person name="Wang X."/>
            <person name="Sun T."/>
            <person name="Guo L."/>
            <person name="Liang H."/>
            <person name="Lu P."/>
            <person name="Wu Y."/>
            <person name="Zhang Z."/>
            <person name="Ro D.K."/>
            <person name="Shang Y."/>
            <person name="Huang S."/>
            <person name="Yan J."/>
        </authorList>
    </citation>
    <scope>NUCLEOTIDE SEQUENCE [LARGE SCALE GENOMIC DNA]</scope>
    <source>
        <strain evidence="2">Ta-2019</strain>
    </source>
</reference>
<sequence>RPIQSGETGVQRLGFRRWVQIEQEARSQAVIDDIEYYRQVWEMVTIADICWRPYGNYMVTEHIAEELRGVERLRWIAGHRPGEYERIPLDRVRRQFGFVQDIPMAYRPYMRIDAEAAFSPPWPTPPEGPEEIAADRRVMDAGVTEAYRLWWVAELRGVRDHPDIAVITAERDHLQGLVHQLQTRVNETTGLLVVVESRVERLEARFRHARRTYSYVTGDVGGSVGGTNSSGTFEDGEA</sequence>
<name>A0AA38C3Q1_TAXCH</name>
<feature type="non-terminal residue" evidence="2">
    <location>
        <position position="238"/>
    </location>
</feature>
<dbReference type="EMBL" id="JAHRHJ020001054">
    <property type="protein sequence ID" value="KAH9293505.1"/>
    <property type="molecule type" value="Genomic_DNA"/>
</dbReference>
<dbReference type="Proteomes" id="UP000824469">
    <property type="component" value="Unassembled WGS sequence"/>
</dbReference>
<evidence type="ECO:0000313" key="2">
    <source>
        <dbReference type="EMBL" id="KAH9293505.1"/>
    </source>
</evidence>
<feature type="region of interest" description="Disordered" evidence="1">
    <location>
        <begin position="219"/>
        <end position="238"/>
    </location>
</feature>